<protein>
    <recommendedName>
        <fullName evidence="4">Sugar specific permease</fullName>
    </recommendedName>
</protein>
<keyword evidence="1" id="KW-1133">Transmembrane helix</keyword>
<gene>
    <name evidence="2" type="ORF">LB941_08065</name>
</gene>
<keyword evidence="1" id="KW-0472">Membrane</keyword>
<dbReference type="EMBL" id="JAIULA010000015">
    <property type="protein sequence ID" value="MCP0887286.1"/>
    <property type="molecule type" value="Genomic_DNA"/>
</dbReference>
<evidence type="ECO:0000313" key="3">
    <source>
        <dbReference type="Proteomes" id="UP001139006"/>
    </source>
</evidence>
<dbReference type="AlphaFoldDB" id="A0A9X2FME2"/>
<keyword evidence="3" id="KW-1185">Reference proteome</keyword>
<keyword evidence="1" id="KW-0812">Transmembrane</keyword>
<feature type="transmembrane region" description="Helical" evidence="1">
    <location>
        <begin position="15"/>
        <end position="36"/>
    </location>
</feature>
<feature type="transmembrane region" description="Helical" evidence="1">
    <location>
        <begin position="158"/>
        <end position="183"/>
    </location>
</feature>
<sequence>MQLNVTSTKPTKGLLLFYFFLSIILNSIGNALTVAINLGSALWTAASVNLDHVLAVSLSLMMFVPSFLIIIVNIIILKKVSLSRIIGNLVFLVPFSLLVGQFSTLLGNTGINNLAFPIRIALDCLGVCLISVAISLYQRVNWMLHPVDDLMQIVRFKYFKGNSVIAQLVVFTPPLIAIIISVIITHQIYAVNIGTIFALVFQGALVGIADKYIFPSLKHQNIDK</sequence>
<comment type="caution">
    <text evidence="2">The sequence shown here is derived from an EMBL/GenBank/DDBJ whole genome shotgun (WGS) entry which is preliminary data.</text>
</comment>
<reference evidence="2 3" key="1">
    <citation type="journal article" date="2023" name="Int. J. Syst. Evol. Microbiol.">
        <title>Ligilactobacillus ubinensis sp. nov., a novel species isolated from the wild ferment of a durian fruit (Durio zibethinus).</title>
        <authorList>
            <person name="Heng Y.C."/>
            <person name="Menon N."/>
            <person name="Chen B."/>
            <person name="Loo B.Z.L."/>
            <person name="Wong G.W.J."/>
            <person name="Lim A.C.H."/>
            <person name="Silvaraju S."/>
            <person name="Kittelmann S."/>
        </authorList>
    </citation>
    <scope>NUCLEOTIDE SEQUENCE [LARGE SCALE GENOMIC DNA]</scope>
    <source>
        <strain evidence="2 3">WILCCON 0076</strain>
    </source>
</reference>
<dbReference type="RefSeq" id="WP_253361028.1">
    <property type="nucleotide sequence ID" value="NZ_JAIULA010000015.1"/>
</dbReference>
<proteinExistence type="predicted"/>
<feature type="transmembrane region" description="Helical" evidence="1">
    <location>
        <begin position="89"/>
        <end position="106"/>
    </location>
</feature>
<dbReference type="Proteomes" id="UP001139006">
    <property type="component" value="Unassembled WGS sequence"/>
</dbReference>
<feature type="transmembrane region" description="Helical" evidence="1">
    <location>
        <begin position="118"/>
        <end position="137"/>
    </location>
</feature>
<organism evidence="2 3">
    <name type="scientific">Ligilactobacillus ubinensis</name>
    <dbReference type="NCBI Taxonomy" id="2876789"/>
    <lineage>
        <taxon>Bacteria</taxon>
        <taxon>Bacillati</taxon>
        <taxon>Bacillota</taxon>
        <taxon>Bacilli</taxon>
        <taxon>Lactobacillales</taxon>
        <taxon>Lactobacillaceae</taxon>
        <taxon>Ligilactobacillus</taxon>
    </lineage>
</organism>
<dbReference type="Pfam" id="PF19700">
    <property type="entry name" value="DUF6198"/>
    <property type="match status" value="1"/>
</dbReference>
<feature type="transmembrane region" description="Helical" evidence="1">
    <location>
        <begin position="56"/>
        <end position="77"/>
    </location>
</feature>
<evidence type="ECO:0000256" key="1">
    <source>
        <dbReference type="SAM" id="Phobius"/>
    </source>
</evidence>
<feature type="transmembrane region" description="Helical" evidence="1">
    <location>
        <begin position="189"/>
        <end position="209"/>
    </location>
</feature>
<evidence type="ECO:0000313" key="2">
    <source>
        <dbReference type="EMBL" id="MCP0887286.1"/>
    </source>
</evidence>
<dbReference type="InterPro" id="IPR038750">
    <property type="entry name" value="YczE/YyaS-like"/>
</dbReference>
<accession>A0A9X2FME2</accession>
<evidence type="ECO:0008006" key="4">
    <source>
        <dbReference type="Google" id="ProtNLM"/>
    </source>
</evidence>
<name>A0A9X2FME2_9LACO</name>